<sequence length="320" mass="34865">MRVDARRPLTIETNQAVAACAATAKSKTFAACFTATAKTFVATSTACVIAAQAITGAAKTANCKLQLEKKRSATSPATAPFASTSYCFTALPCRLPRQTAINGTVQNNAGEDRVDGLGDLSLHGKQFMRASARAIGQKEGHCHACLTNGRNNRGRMWKSTVGNDATGHRRAQVRATRRESEQLSASRHSTTNAHAASRRRCVRNDQSTSARGKVADRQQDFFARTRQHLSFGHSGDALAAIGESFQHAVFRGAALQPEILLQCFTRDGAFEFPSSRRKLENHRAPVWGDAWFKLDNLHGPPRKVAYAARRTQRATPNKTE</sequence>
<dbReference type="AlphaFoldDB" id="A0ABD5CMP8"/>
<protein>
    <submittedName>
        <fullName evidence="2">Uncharacterized protein</fullName>
    </submittedName>
</protein>
<accession>A0ABD5CMP8</accession>
<gene>
    <name evidence="2" type="ORF">QF025_003912</name>
</gene>
<proteinExistence type="predicted"/>
<feature type="compositionally biased region" description="Polar residues" evidence="1">
    <location>
        <begin position="182"/>
        <end position="194"/>
    </location>
</feature>
<evidence type="ECO:0000256" key="1">
    <source>
        <dbReference type="SAM" id="MobiDB-lite"/>
    </source>
</evidence>
<evidence type="ECO:0000313" key="3">
    <source>
        <dbReference type="Proteomes" id="UP001245184"/>
    </source>
</evidence>
<feature type="region of interest" description="Disordered" evidence="1">
    <location>
        <begin position="156"/>
        <end position="217"/>
    </location>
</feature>
<dbReference type="Proteomes" id="UP001245184">
    <property type="component" value="Unassembled WGS sequence"/>
</dbReference>
<dbReference type="EMBL" id="JAVIZN010000002">
    <property type="protein sequence ID" value="MDR6205192.1"/>
    <property type="molecule type" value="Genomic_DNA"/>
</dbReference>
<comment type="caution">
    <text evidence="2">The sequence shown here is derived from an EMBL/GenBank/DDBJ whole genome shotgun (WGS) entry which is preliminary data.</text>
</comment>
<organism evidence="2 3">
    <name type="scientific">Paraburkholderia graminis</name>
    <dbReference type="NCBI Taxonomy" id="60548"/>
    <lineage>
        <taxon>Bacteria</taxon>
        <taxon>Pseudomonadati</taxon>
        <taxon>Pseudomonadota</taxon>
        <taxon>Betaproteobacteria</taxon>
        <taxon>Burkholderiales</taxon>
        <taxon>Burkholderiaceae</taxon>
        <taxon>Paraburkholderia</taxon>
    </lineage>
</organism>
<reference evidence="2 3" key="1">
    <citation type="submission" date="2023-08" db="EMBL/GenBank/DDBJ databases">
        <title>Genome sequencing of plant associated microbes to promote plant fitness in Sorghum bicolor and Oryza sativa.</title>
        <authorList>
            <person name="Coleman-Derr D."/>
        </authorList>
    </citation>
    <scope>NUCLEOTIDE SEQUENCE [LARGE SCALE GENOMIC DNA]</scope>
    <source>
        <strain evidence="2 3">SLBN-33</strain>
    </source>
</reference>
<evidence type="ECO:0000313" key="2">
    <source>
        <dbReference type="EMBL" id="MDR6205192.1"/>
    </source>
</evidence>
<name>A0ABD5CMP8_9BURK</name>